<dbReference type="PANTHER" id="PTHR43784">
    <property type="entry name" value="GDSL-LIKE LIPASE/ACYLHYDROLASE, PUTATIVE (AFU_ORTHOLOGUE AFUA_2G00820)-RELATED"/>
    <property type="match status" value="1"/>
</dbReference>
<organism evidence="3 4">
    <name type="scientific">Pseudonocardia cypriaca</name>
    <dbReference type="NCBI Taxonomy" id="882449"/>
    <lineage>
        <taxon>Bacteria</taxon>
        <taxon>Bacillati</taxon>
        <taxon>Actinomycetota</taxon>
        <taxon>Actinomycetes</taxon>
        <taxon>Pseudonocardiales</taxon>
        <taxon>Pseudonocardiaceae</taxon>
        <taxon>Pseudonocardia</taxon>
    </lineage>
</organism>
<dbReference type="InterPro" id="IPR053140">
    <property type="entry name" value="GDSL_Rv0518-like"/>
</dbReference>
<dbReference type="EMBL" id="VFPH01000002">
    <property type="protein sequence ID" value="TQM36484.1"/>
    <property type="molecule type" value="Genomic_DNA"/>
</dbReference>
<accession>A0A543FRW1</accession>
<evidence type="ECO:0000259" key="2">
    <source>
        <dbReference type="Pfam" id="PF13472"/>
    </source>
</evidence>
<dbReference type="InterPro" id="IPR036514">
    <property type="entry name" value="SGNH_hydro_sf"/>
</dbReference>
<dbReference type="Pfam" id="PF13472">
    <property type="entry name" value="Lipase_GDSL_2"/>
    <property type="match status" value="1"/>
</dbReference>
<name>A0A543FRW1_9PSEU</name>
<dbReference type="RefSeq" id="WP_142103362.1">
    <property type="nucleotide sequence ID" value="NZ_VFPH01000002.1"/>
</dbReference>
<evidence type="ECO:0000313" key="4">
    <source>
        <dbReference type="Proteomes" id="UP000319818"/>
    </source>
</evidence>
<reference evidence="3 4" key="1">
    <citation type="submission" date="2019-06" db="EMBL/GenBank/DDBJ databases">
        <title>Sequencing the genomes of 1000 actinobacteria strains.</title>
        <authorList>
            <person name="Klenk H.-P."/>
        </authorList>
    </citation>
    <scope>NUCLEOTIDE SEQUENCE [LARGE SCALE GENOMIC DNA]</scope>
    <source>
        <strain evidence="3 4">DSM 45511</strain>
    </source>
</reference>
<protein>
    <submittedName>
        <fullName evidence="3">Lysophospholipase L1-like esterase</fullName>
    </submittedName>
</protein>
<dbReference type="Gene3D" id="3.40.50.1110">
    <property type="entry name" value="SGNH hydrolase"/>
    <property type="match status" value="1"/>
</dbReference>
<dbReference type="CDD" id="cd01832">
    <property type="entry name" value="SGNH_hydrolase_like_1"/>
    <property type="match status" value="1"/>
</dbReference>
<comment type="caution">
    <text evidence="3">The sequence shown here is derived from an EMBL/GenBank/DDBJ whole genome shotgun (WGS) entry which is preliminary data.</text>
</comment>
<evidence type="ECO:0000313" key="3">
    <source>
        <dbReference type="EMBL" id="TQM36484.1"/>
    </source>
</evidence>
<keyword evidence="4" id="KW-1185">Reference proteome</keyword>
<feature type="domain" description="SGNH hydrolase-type esterase" evidence="2">
    <location>
        <begin position="5"/>
        <end position="181"/>
    </location>
</feature>
<dbReference type="AlphaFoldDB" id="A0A543FRW1"/>
<dbReference type="Proteomes" id="UP000319818">
    <property type="component" value="Unassembled WGS sequence"/>
</dbReference>
<evidence type="ECO:0000256" key="1">
    <source>
        <dbReference type="SAM" id="MobiDB-lite"/>
    </source>
</evidence>
<feature type="region of interest" description="Disordered" evidence="1">
    <location>
        <begin position="237"/>
        <end position="259"/>
    </location>
</feature>
<sequence length="259" mass="27819">MRYAAIGDSFTEGVGDELPDGAVRGWADRVAAGLAATRDGDVQYANLAVRGRLLAPIVTDQLEAALSLDPAPTLITLNGGGNDMLRPGVDLSKLVALTERAVRRCADAGVRLVLISGADPSDRLPFGRTVHRRAAQLTAGVAALAARHGLEFVDVFHDTEIRRPEYWSADRLHLNGTGHQRVAELVLATLGEGPVAQAAGAGSPAARHLLAEARILAEARYYREHVLPWMTRRLRRRSSGDDRTAKHPAWIPVPAATSR</sequence>
<proteinExistence type="predicted"/>
<dbReference type="OrthoDB" id="3465773at2"/>
<dbReference type="PANTHER" id="PTHR43784:SF2">
    <property type="entry name" value="GDSL-LIKE LIPASE_ACYLHYDROLASE, PUTATIVE (AFU_ORTHOLOGUE AFUA_2G00820)-RELATED"/>
    <property type="match status" value="1"/>
</dbReference>
<dbReference type="SUPFAM" id="SSF52266">
    <property type="entry name" value="SGNH hydrolase"/>
    <property type="match status" value="1"/>
</dbReference>
<gene>
    <name evidence="3" type="ORF">FB388_3663</name>
</gene>
<dbReference type="InterPro" id="IPR013830">
    <property type="entry name" value="SGNH_hydro"/>
</dbReference>